<protein>
    <submittedName>
        <fullName evidence="2">Uncharacterized protein</fullName>
    </submittedName>
</protein>
<organism evidence="2 3">
    <name type="scientific">Caerostris extrusa</name>
    <name type="common">Bark spider</name>
    <name type="synonym">Caerostris bankana</name>
    <dbReference type="NCBI Taxonomy" id="172846"/>
    <lineage>
        <taxon>Eukaryota</taxon>
        <taxon>Metazoa</taxon>
        <taxon>Ecdysozoa</taxon>
        <taxon>Arthropoda</taxon>
        <taxon>Chelicerata</taxon>
        <taxon>Arachnida</taxon>
        <taxon>Araneae</taxon>
        <taxon>Araneomorphae</taxon>
        <taxon>Entelegynae</taxon>
        <taxon>Araneoidea</taxon>
        <taxon>Araneidae</taxon>
        <taxon>Caerostris</taxon>
    </lineage>
</organism>
<dbReference type="EMBL" id="BPLR01009152">
    <property type="protein sequence ID" value="GIY29913.1"/>
    <property type="molecule type" value="Genomic_DNA"/>
</dbReference>
<feature type="region of interest" description="Disordered" evidence="1">
    <location>
        <begin position="1"/>
        <end position="42"/>
    </location>
</feature>
<evidence type="ECO:0000256" key="1">
    <source>
        <dbReference type="SAM" id="MobiDB-lite"/>
    </source>
</evidence>
<dbReference type="Proteomes" id="UP001054945">
    <property type="component" value="Unassembled WGS sequence"/>
</dbReference>
<gene>
    <name evidence="2" type="ORF">CEXT_336401</name>
</gene>
<name>A0AAV4SDF7_CAEEX</name>
<proteinExistence type="predicted"/>
<keyword evidence="3" id="KW-1185">Reference proteome</keyword>
<reference evidence="2 3" key="1">
    <citation type="submission" date="2021-06" db="EMBL/GenBank/DDBJ databases">
        <title>Caerostris extrusa draft genome.</title>
        <authorList>
            <person name="Kono N."/>
            <person name="Arakawa K."/>
        </authorList>
    </citation>
    <scope>NUCLEOTIDE SEQUENCE [LARGE SCALE GENOMIC DNA]</scope>
</reference>
<dbReference type="AlphaFoldDB" id="A0AAV4SDF7"/>
<evidence type="ECO:0000313" key="2">
    <source>
        <dbReference type="EMBL" id="GIY29913.1"/>
    </source>
</evidence>
<comment type="caution">
    <text evidence="2">The sequence shown here is derived from an EMBL/GenBank/DDBJ whole genome shotgun (WGS) entry which is preliminary data.</text>
</comment>
<evidence type="ECO:0000313" key="3">
    <source>
        <dbReference type="Proteomes" id="UP001054945"/>
    </source>
</evidence>
<sequence length="75" mass="8354">MEDQPSEGAVSEAADRRRTNTLLTRNAHPHNGKRPAAPLDAPRTSEIHIQRTTPLSAACPRRVASDETLQLRRFL</sequence>
<accession>A0AAV4SDF7</accession>